<dbReference type="RefSeq" id="WP_128498913.1">
    <property type="nucleotide sequence ID" value="NZ_RZNC01000003.1"/>
</dbReference>
<protein>
    <recommendedName>
        <fullName evidence="2">DUF8129 domain-containing protein</fullName>
    </recommendedName>
</protein>
<feature type="compositionally biased region" description="Polar residues" evidence="1">
    <location>
        <begin position="80"/>
        <end position="92"/>
    </location>
</feature>
<keyword evidence="4" id="KW-1185">Reference proteome</keyword>
<feature type="region of interest" description="Disordered" evidence="1">
    <location>
        <begin position="65"/>
        <end position="112"/>
    </location>
</feature>
<organism evidence="3 4">
    <name type="scientific">Labedella populi</name>
    <dbReference type="NCBI Taxonomy" id="2498850"/>
    <lineage>
        <taxon>Bacteria</taxon>
        <taxon>Bacillati</taxon>
        <taxon>Actinomycetota</taxon>
        <taxon>Actinomycetes</taxon>
        <taxon>Micrococcales</taxon>
        <taxon>Microbacteriaceae</taxon>
        <taxon>Labedella</taxon>
    </lineage>
</organism>
<feature type="domain" description="DUF8129" evidence="2">
    <location>
        <begin position="9"/>
        <end position="63"/>
    </location>
</feature>
<name>A0A3S3ZKB7_9MICO</name>
<reference evidence="3 4" key="1">
    <citation type="submission" date="2018-12" db="EMBL/GenBank/DDBJ databases">
        <authorList>
            <person name="Li F."/>
        </authorList>
    </citation>
    <scope>NUCLEOTIDE SEQUENCE [LARGE SCALE GENOMIC DNA]</scope>
    <source>
        <strain evidence="3 4">8H24J-4-2</strain>
    </source>
</reference>
<gene>
    <name evidence="3" type="ORF">ELQ92_10520</name>
</gene>
<accession>A0A3S3ZKB7</accession>
<proteinExistence type="predicted"/>
<dbReference type="Proteomes" id="UP000288603">
    <property type="component" value="Unassembled WGS sequence"/>
</dbReference>
<dbReference type="EMBL" id="RZNC01000003">
    <property type="protein sequence ID" value="RWZ61424.1"/>
    <property type="molecule type" value="Genomic_DNA"/>
</dbReference>
<evidence type="ECO:0000313" key="3">
    <source>
        <dbReference type="EMBL" id="RWZ61424.1"/>
    </source>
</evidence>
<feature type="compositionally biased region" description="Polar residues" evidence="1">
    <location>
        <begin position="100"/>
        <end position="112"/>
    </location>
</feature>
<comment type="caution">
    <text evidence="3">The sequence shown here is derived from an EMBL/GenBank/DDBJ whole genome shotgun (WGS) entry which is preliminary data.</text>
</comment>
<dbReference type="Pfam" id="PF26450">
    <property type="entry name" value="DUF8129"/>
    <property type="match status" value="1"/>
</dbReference>
<sequence length="112" mass="11935">MTDSPERRELALPDFDHIPVGMLPSRIASLTETELSAVLAYEREHGDRLPVVQVLEHRLEALRNGAEPSGSLPSDLPEVQQGSTGSPVSPATSGPPINPPSQGDPTNPAQPR</sequence>
<evidence type="ECO:0000259" key="2">
    <source>
        <dbReference type="Pfam" id="PF26450"/>
    </source>
</evidence>
<dbReference type="OrthoDB" id="5187212at2"/>
<evidence type="ECO:0000313" key="4">
    <source>
        <dbReference type="Proteomes" id="UP000288603"/>
    </source>
</evidence>
<dbReference type="AlphaFoldDB" id="A0A3S3ZKB7"/>
<evidence type="ECO:0000256" key="1">
    <source>
        <dbReference type="SAM" id="MobiDB-lite"/>
    </source>
</evidence>
<dbReference type="InterPro" id="IPR058442">
    <property type="entry name" value="DUF8129"/>
</dbReference>